<dbReference type="AlphaFoldDB" id="A0AAE1KN46"/>
<organism evidence="1 2">
    <name type="scientific">Petrolisthes cinctipes</name>
    <name type="common">Flat porcelain crab</name>
    <dbReference type="NCBI Taxonomy" id="88211"/>
    <lineage>
        <taxon>Eukaryota</taxon>
        <taxon>Metazoa</taxon>
        <taxon>Ecdysozoa</taxon>
        <taxon>Arthropoda</taxon>
        <taxon>Crustacea</taxon>
        <taxon>Multicrustacea</taxon>
        <taxon>Malacostraca</taxon>
        <taxon>Eumalacostraca</taxon>
        <taxon>Eucarida</taxon>
        <taxon>Decapoda</taxon>
        <taxon>Pleocyemata</taxon>
        <taxon>Anomura</taxon>
        <taxon>Galatheoidea</taxon>
        <taxon>Porcellanidae</taxon>
        <taxon>Petrolisthes</taxon>
    </lineage>
</organism>
<sequence>MSHTTEMEYIRHLRGTARGKVTRKCQLLCEQVRQGKPSNIIEIYYEEFKEAFSELEKQHETLVDRICEGEEKDEEFQVKLNDEDQYIAQVEIMKTEAYDQLLALRRKESDISEQAVRVKVKPLYPPRSDGDIRQYQTFRGNYNKIMTDNYGKSAFALYQCLSGEALSIFHGVEDDFDEMFRRLDQRYADPIKLTDCVIDQLKRLKPVLEGNTVKLVGTVEVLEKC</sequence>
<accession>A0AAE1KN46</accession>
<reference evidence="1" key="1">
    <citation type="submission" date="2023-10" db="EMBL/GenBank/DDBJ databases">
        <title>Genome assemblies of two species of porcelain crab, Petrolisthes cinctipes and Petrolisthes manimaculis (Anomura: Porcellanidae).</title>
        <authorList>
            <person name="Angst P."/>
        </authorList>
    </citation>
    <scope>NUCLEOTIDE SEQUENCE</scope>
    <source>
        <strain evidence="1">PB745_01</strain>
        <tissue evidence="1">Gill</tissue>
    </source>
</reference>
<keyword evidence="2" id="KW-1185">Reference proteome</keyword>
<name>A0AAE1KN46_PETCI</name>
<dbReference type="EMBL" id="JAWQEG010001360">
    <property type="protein sequence ID" value="KAK3880041.1"/>
    <property type="molecule type" value="Genomic_DNA"/>
</dbReference>
<gene>
    <name evidence="1" type="ORF">Pcinc_015428</name>
</gene>
<evidence type="ECO:0000313" key="2">
    <source>
        <dbReference type="Proteomes" id="UP001286313"/>
    </source>
</evidence>
<evidence type="ECO:0000313" key="1">
    <source>
        <dbReference type="EMBL" id="KAK3880041.1"/>
    </source>
</evidence>
<proteinExistence type="predicted"/>
<dbReference type="Proteomes" id="UP001286313">
    <property type="component" value="Unassembled WGS sequence"/>
</dbReference>
<protein>
    <submittedName>
        <fullName evidence="1">Uncharacterized protein</fullName>
    </submittedName>
</protein>
<comment type="caution">
    <text evidence="1">The sequence shown here is derived from an EMBL/GenBank/DDBJ whole genome shotgun (WGS) entry which is preliminary data.</text>
</comment>